<keyword evidence="1" id="KW-0812">Transmembrane</keyword>
<keyword evidence="4" id="KW-1185">Reference proteome</keyword>
<name>A0AAN9FSL5_CLITE</name>
<reference evidence="3 4" key="1">
    <citation type="submission" date="2024-01" db="EMBL/GenBank/DDBJ databases">
        <title>The genomes of 5 underutilized Papilionoideae crops provide insights into root nodulation and disease resistance.</title>
        <authorList>
            <person name="Yuan L."/>
        </authorList>
    </citation>
    <scope>NUCLEOTIDE SEQUENCE [LARGE SCALE GENOMIC DNA]</scope>
    <source>
        <strain evidence="3">LY-2023</strain>
        <tissue evidence="3">Leaf</tissue>
    </source>
</reference>
<keyword evidence="2" id="KW-0732">Signal</keyword>
<feature type="transmembrane region" description="Helical" evidence="1">
    <location>
        <begin position="51"/>
        <end position="71"/>
    </location>
</feature>
<evidence type="ECO:0000313" key="3">
    <source>
        <dbReference type="EMBL" id="KAK7280441.1"/>
    </source>
</evidence>
<protein>
    <submittedName>
        <fullName evidence="3">Uncharacterized protein</fullName>
    </submittedName>
</protein>
<sequence>MLFAGEPFLLACVILLGMFALLQGTEAMFADLGHFTALCIREELMLEGTGVVMLKYEATLLIIAAAFVVVYELV</sequence>
<dbReference type="Proteomes" id="UP001359559">
    <property type="component" value="Unassembled WGS sequence"/>
</dbReference>
<gene>
    <name evidence="3" type="ORF">RJT34_25505</name>
</gene>
<proteinExistence type="predicted"/>
<dbReference type="EMBL" id="JAYKXN010000006">
    <property type="protein sequence ID" value="KAK7280441.1"/>
    <property type="molecule type" value="Genomic_DNA"/>
</dbReference>
<evidence type="ECO:0000256" key="1">
    <source>
        <dbReference type="SAM" id="Phobius"/>
    </source>
</evidence>
<keyword evidence="1" id="KW-1133">Transmembrane helix</keyword>
<accession>A0AAN9FSL5</accession>
<evidence type="ECO:0000256" key="2">
    <source>
        <dbReference type="SAM" id="SignalP"/>
    </source>
</evidence>
<feature type="signal peptide" evidence="2">
    <location>
        <begin position="1"/>
        <end position="27"/>
    </location>
</feature>
<keyword evidence="1" id="KW-0472">Membrane</keyword>
<organism evidence="3 4">
    <name type="scientific">Clitoria ternatea</name>
    <name type="common">Butterfly pea</name>
    <dbReference type="NCBI Taxonomy" id="43366"/>
    <lineage>
        <taxon>Eukaryota</taxon>
        <taxon>Viridiplantae</taxon>
        <taxon>Streptophyta</taxon>
        <taxon>Embryophyta</taxon>
        <taxon>Tracheophyta</taxon>
        <taxon>Spermatophyta</taxon>
        <taxon>Magnoliopsida</taxon>
        <taxon>eudicotyledons</taxon>
        <taxon>Gunneridae</taxon>
        <taxon>Pentapetalae</taxon>
        <taxon>rosids</taxon>
        <taxon>fabids</taxon>
        <taxon>Fabales</taxon>
        <taxon>Fabaceae</taxon>
        <taxon>Papilionoideae</taxon>
        <taxon>50 kb inversion clade</taxon>
        <taxon>NPAAA clade</taxon>
        <taxon>indigoferoid/millettioid clade</taxon>
        <taxon>Phaseoleae</taxon>
        <taxon>Clitoria</taxon>
    </lineage>
</organism>
<comment type="caution">
    <text evidence="3">The sequence shown here is derived from an EMBL/GenBank/DDBJ whole genome shotgun (WGS) entry which is preliminary data.</text>
</comment>
<feature type="chain" id="PRO_5043050254" evidence="2">
    <location>
        <begin position="28"/>
        <end position="74"/>
    </location>
</feature>
<evidence type="ECO:0000313" key="4">
    <source>
        <dbReference type="Proteomes" id="UP001359559"/>
    </source>
</evidence>
<dbReference type="AlphaFoldDB" id="A0AAN9FSL5"/>